<evidence type="ECO:0000313" key="2">
    <source>
        <dbReference type="EMBL" id="TXF89448.1"/>
    </source>
</evidence>
<protein>
    <submittedName>
        <fullName evidence="2">DJ-1/PfpI family protein</fullName>
    </submittedName>
</protein>
<dbReference type="SUPFAM" id="SSF52317">
    <property type="entry name" value="Class I glutamine amidotransferase-like"/>
    <property type="match status" value="1"/>
</dbReference>
<dbReference type="AlphaFoldDB" id="A0A5C7FF78"/>
<evidence type="ECO:0000313" key="3">
    <source>
        <dbReference type="Proteomes" id="UP000321907"/>
    </source>
</evidence>
<dbReference type="InterPro" id="IPR052158">
    <property type="entry name" value="INH-QAR"/>
</dbReference>
<feature type="domain" description="DJ-1/PfpI" evidence="1">
    <location>
        <begin position="7"/>
        <end position="165"/>
    </location>
</feature>
<reference evidence="2 3" key="1">
    <citation type="submission" date="2019-08" db="EMBL/GenBank/DDBJ databases">
        <title>Lewinella sp. strain SSH13 Genome sequencing and assembly.</title>
        <authorList>
            <person name="Kim I."/>
        </authorList>
    </citation>
    <scope>NUCLEOTIDE SEQUENCE [LARGE SCALE GENOMIC DNA]</scope>
    <source>
        <strain evidence="2 3">SSH13</strain>
    </source>
</reference>
<dbReference type="PANTHER" id="PTHR43130:SF3">
    <property type="entry name" value="HTH-TYPE TRANSCRIPTIONAL REGULATOR RV1931C"/>
    <property type="match status" value="1"/>
</dbReference>
<dbReference type="EMBL" id="VOXD01000014">
    <property type="protein sequence ID" value="TXF89448.1"/>
    <property type="molecule type" value="Genomic_DNA"/>
</dbReference>
<dbReference type="OrthoDB" id="9803764at2"/>
<name>A0A5C7FF78_9BACT</name>
<evidence type="ECO:0000259" key="1">
    <source>
        <dbReference type="Pfam" id="PF01965"/>
    </source>
</evidence>
<dbReference type="Proteomes" id="UP000321907">
    <property type="component" value="Unassembled WGS sequence"/>
</dbReference>
<dbReference type="Pfam" id="PF01965">
    <property type="entry name" value="DJ-1_PfpI"/>
    <property type="match status" value="1"/>
</dbReference>
<dbReference type="RefSeq" id="WP_147930758.1">
    <property type="nucleotide sequence ID" value="NZ_VOXD01000014.1"/>
</dbReference>
<dbReference type="Gene3D" id="3.40.50.880">
    <property type="match status" value="1"/>
</dbReference>
<keyword evidence="3" id="KW-1185">Reference proteome</keyword>
<comment type="caution">
    <text evidence="2">The sequence shown here is derived from an EMBL/GenBank/DDBJ whole genome shotgun (WGS) entry which is preliminary data.</text>
</comment>
<dbReference type="PANTHER" id="PTHR43130">
    <property type="entry name" value="ARAC-FAMILY TRANSCRIPTIONAL REGULATOR"/>
    <property type="match status" value="1"/>
</dbReference>
<gene>
    <name evidence="2" type="ORF">FUA23_10810</name>
</gene>
<accession>A0A5C7FF78</accession>
<dbReference type="InterPro" id="IPR002818">
    <property type="entry name" value="DJ-1/PfpI"/>
</dbReference>
<organism evidence="2 3">
    <name type="scientific">Neolewinella aurantiaca</name>
    <dbReference type="NCBI Taxonomy" id="2602767"/>
    <lineage>
        <taxon>Bacteria</taxon>
        <taxon>Pseudomonadati</taxon>
        <taxon>Bacteroidota</taxon>
        <taxon>Saprospiria</taxon>
        <taxon>Saprospirales</taxon>
        <taxon>Lewinellaceae</taxon>
        <taxon>Neolewinella</taxon>
    </lineage>
</organism>
<dbReference type="InterPro" id="IPR029062">
    <property type="entry name" value="Class_I_gatase-like"/>
</dbReference>
<sequence length="183" mass="19858">MTAAYILFNDITLLDFVGVYDPLSRLQSQGHLPDFSWDTCALTPTINDSFGLEIGVDHVCPNLSKYDLIVVPGDFGTRMLKDNPAFTAWLQTATDVPLKASVCTGALLLGAAGFLKGHRATTHFNEYKTLEPFCAEVVREDLVDDGAVITAGAVASSLTLGLYLCEKFAGKEKTEAVRRSMAY</sequence>
<proteinExistence type="predicted"/>